<gene>
    <name evidence="1" type="ORF">BMJ33_28910</name>
    <name evidence="2" type="ORF">EMEDMD4_570224</name>
</gene>
<dbReference type="Proteomes" id="UP000507954">
    <property type="component" value="Unassembled WGS sequence"/>
</dbReference>
<accession>A0A508X3I7</accession>
<dbReference type="Proteomes" id="UP001190825">
    <property type="component" value="Unassembled WGS sequence"/>
</dbReference>
<organism evidence="2">
    <name type="scientific">Sinorhizobium medicae</name>
    <dbReference type="NCBI Taxonomy" id="110321"/>
    <lineage>
        <taxon>Bacteria</taxon>
        <taxon>Pseudomonadati</taxon>
        <taxon>Pseudomonadota</taxon>
        <taxon>Alphaproteobacteria</taxon>
        <taxon>Hyphomicrobiales</taxon>
        <taxon>Rhizobiaceae</taxon>
        <taxon>Sinorhizobium/Ensifer group</taxon>
        <taxon>Sinorhizobium</taxon>
    </lineage>
</organism>
<evidence type="ECO:0000313" key="3">
    <source>
        <dbReference type="Proteomes" id="UP001190825"/>
    </source>
</evidence>
<evidence type="ECO:0000313" key="1">
    <source>
        <dbReference type="EMBL" id="PLT95992.1"/>
    </source>
</evidence>
<sequence>MTLWASELDRSLKILTKKVAIGAAYTTGGSHAGIKLDRAARLDRHDVNVTACLCGVVYEDDTKEDFK</sequence>
<evidence type="ECO:0000313" key="2">
    <source>
        <dbReference type="EMBL" id="VTZ64344.1"/>
    </source>
</evidence>
<reference evidence="1" key="1">
    <citation type="submission" date="2017-04" db="EMBL/GenBank/DDBJ databases">
        <authorList>
            <person name="Porter S."/>
            <person name="Friesen M.L."/>
            <person name="Faber-Hammond J."/>
        </authorList>
    </citation>
    <scope>NUCLEOTIDE SEQUENCE</scope>
    <source>
        <strain evidence="1">Str16</strain>
    </source>
</reference>
<dbReference type="EMBL" id="NBUC01000147">
    <property type="protein sequence ID" value="PLT95992.1"/>
    <property type="molecule type" value="Genomic_DNA"/>
</dbReference>
<reference evidence="1 3" key="2">
    <citation type="journal article" date="2018" name="FEMS Microbiol. Ecol.">
        <title>Co-invading symbiotic mutualists of Medicago polymorpha retain high ancestral diversity and contain diverse accessory genomes.</title>
        <authorList>
            <person name="Porter S.S."/>
            <person name="Faber-Hammond J.J."/>
            <person name="Friesen M.L."/>
        </authorList>
    </citation>
    <scope>NUCLEOTIDE SEQUENCE [LARGE SCALE GENOMIC DNA]</scope>
    <source>
        <strain evidence="1 3">Str16</strain>
    </source>
</reference>
<name>A0A508X3I7_9HYPH</name>
<protein>
    <submittedName>
        <fullName evidence="2">Uncharacterized protein</fullName>
    </submittedName>
</protein>
<keyword evidence="3" id="KW-1185">Reference proteome</keyword>
<dbReference type="AlphaFoldDB" id="A0A508X3I7"/>
<proteinExistence type="predicted"/>
<dbReference type="EMBL" id="CABFNB010000125">
    <property type="protein sequence ID" value="VTZ64344.1"/>
    <property type="molecule type" value="Genomic_DNA"/>
</dbReference>
<reference evidence="2" key="3">
    <citation type="submission" date="2019-06" db="EMBL/GenBank/DDBJ databases">
        <authorList>
            <person name="Le Quere A."/>
            <person name="Colella S."/>
        </authorList>
    </citation>
    <scope>NUCLEOTIDE SEQUENCE</scope>
    <source>
        <strain evidence="2">EmedicaeMD41</strain>
    </source>
</reference>